<evidence type="ECO:0000259" key="3">
    <source>
        <dbReference type="Pfam" id="PF00462"/>
    </source>
</evidence>
<reference evidence="5 6" key="1">
    <citation type="submission" date="2020-02" db="EMBL/GenBank/DDBJ databases">
        <title>Ideonella bacterium strain TBM-1.</title>
        <authorList>
            <person name="Chen W.-M."/>
        </authorList>
    </citation>
    <scope>NUCLEOTIDE SEQUENCE [LARGE SCALE GENOMIC DNA]</scope>
    <source>
        <strain evidence="5 6">TBM-1</strain>
    </source>
</reference>
<dbReference type="EMBL" id="JAAGOH010000015">
    <property type="protein sequence ID" value="NDY92201.1"/>
    <property type="molecule type" value="Genomic_DNA"/>
</dbReference>
<feature type="region of interest" description="Disordered" evidence="1">
    <location>
        <begin position="160"/>
        <end position="212"/>
    </location>
</feature>
<accession>A0A7C9TJS2</accession>
<comment type="caution">
    <text evidence="5">The sequence shown here is derived from an EMBL/GenBank/DDBJ whole genome shotgun (WGS) entry which is preliminary data.</text>
</comment>
<sequence length="212" mass="22168">MRRTSPLARCGAGLAGLLLLLSASPLLAQYRIVGPDGKVTYSDQPPPPGSTGTTLRLPTETGGGAPSTANLPKALADAVRQFPVTLYARKDCRACDMGRDYLRKRGIPFKELSVETAADALVLKRLTGEQTLPVLLVGKQQSKGTGPDWAQLLDAAGYPEESQLPRNYQAPPVRPLAPPVATAPAASQPPEAPPAAPPAPPANPGNAPRIVF</sequence>
<feature type="compositionally biased region" description="Pro residues" evidence="1">
    <location>
        <begin position="190"/>
        <end position="203"/>
    </location>
</feature>
<proteinExistence type="predicted"/>
<evidence type="ECO:0000256" key="1">
    <source>
        <dbReference type="SAM" id="MobiDB-lite"/>
    </source>
</evidence>
<feature type="domain" description="Glutaredoxin" evidence="3">
    <location>
        <begin position="84"/>
        <end position="140"/>
    </location>
</feature>
<dbReference type="InterPro" id="IPR025392">
    <property type="entry name" value="DUF4124"/>
</dbReference>
<name>A0A7C9TJS2_9BURK</name>
<dbReference type="Gene3D" id="3.40.30.10">
    <property type="entry name" value="Glutaredoxin"/>
    <property type="match status" value="1"/>
</dbReference>
<evidence type="ECO:0000313" key="5">
    <source>
        <dbReference type="EMBL" id="NDY92201.1"/>
    </source>
</evidence>
<organism evidence="5 6">
    <name type="scientific">Ideonella livida</name>
    <dbReference type="NCBI Taxonomy" id="2707176"/>
    <lineage>
        <taxon>Bacteria</taxon>
        <taxon>Pseudomonadati</taxon>
        <taxon>Pseudomonadota</taxon>
        <taxon>Betaproteobacteria</taxon>
        <taxon>Burkholderiales</taxon>
        <taxon>Sphaerotilaceae</taxon>
        <taxon>Ideonella</taxon>
    </lineage>
</organism>
<feature type="region of interest" description="Disordered" evidence="1">
    <location>
        <begin position="38"/>
        <end position="67"/>
    </location>
</feature>
<feature type="signal peptide" evidence="2">
    <location>
        <begin position="1"/>
        <end position="28"/>
    </location>
</feature>
<feature type="domain" description="DUF4124" evidence="4">
    <location>
        <begin position="17"/>
        <end position="66"/>
    </location>
</feature>
<dbReference type="Pfam" id="PF13511">
    <property type="entry name" value="DUF4124"/>
    <property type="match status" value="1"/>
</dbReference>
<protein>
    <submittedName>
        <fullName evidence="5">Glutaredoxin family protein</fullName>
    </submittedName>
</protein>
<dbReference type="SUPFAM" id="SSF52833">
    <property type="entry name" value="Thioredoxin-like"/>
    <property type="match status" value="1"/>
</dbReference>
<dbReference type="InterPro" id="IPR036249">
    <property type="entry name" value="Thioredoxin-like_sf"/>
</dbReference>
<dbReference type="CDD" id="cd02976">
    <property type="entry name" value="NrdH"/>
    <property type="match status" value="1"/>
</dbReference>
<dbReference type="Proteomes" id="UP000484255">
    <property type="component" value="Unassembled WGS sequence"/>
</dbReference>
<keyword evidence="2" id="KW-0732">Signal</keyword>
<keyword evidence="6" id="KW-1185">Reference proteome</keyword>
<feature type="chain" id="PRO_5029015855" evidence="2">
    <location>
        <begin position="29"/>
        <end position="212"/>
    </location>
</feature>
<dbReference type="PROSITE" id="PS51354">
    <property type="entry name" value="GLUTAREDOXIN_2"/>
    <property type="match status" value="1"/>
</dbReference>
<dbReference type="AlphaFoldDB" id="A0A7C9TJS2"/>
<gene>
    <name evidence="5" type="ORF">G3A44_13505</name>
</gene>
<dbReference type="InterPro" id="IPR002109">
    <property type="entry name" value="Glutaredoxin"/>
</dbReference>
<evidence type="ECO:0000259" key="4">
    <source>
        <dbReference type="Pfam" id="PF13511"/>
    </source>
</evidence>
<dbReference type="RefSeq" id="WP_163458043.1">
    <property type="nucleotide sequence ID" value="NZ_JAAGOH010000015.1"/>
</dbReference>
<evidence type="ECO:0000313" key="6">
    <source>
        <dbReference type="Proteomes" id="UP000484255"/>
    </source>
</evidence>
<feature type="compositionally biased region" description="Low complexity" evidence="1">
    <location>
        <begin position="179"/>
        <end position="189"/>
    </location>
</feature>
<dbReference type="Pfam" id="PF00462">
    <property type="entry name" value="Glutaredoxin"/>
    <property type="match status" value="1"/>
</dbReference>
<evidence type="ECO:0000256" key="2">
    <source>
        <dbReference type="SAM" id="SignalP"/>
    </source>
</evidence>